<dbReference type="InterPro" id="IPR050708">
    <property type="entry name" value="T6SS_VgrG/RHS"/>
</dbReference>
<sequence length="283" mass="31851">LAPRADAIMGQEYLWSGDQLIEEVPIYADGTPVENQRIRWLYEPSTLTPSARFEKGKLHYIVSDHQGTPREMLSEEGVLVWAQRLTTWGKAEKSQVIASNNPDYHVGCNLRFAGQYEDEESGLYYNRFRYYSPETAQYISADPIGLLGGFNPYGYVHNPAKWVDPYGLAGGVGNKGDYIITYRGDTRSFTEIFDKGFETLGPSKDLYKHALDNRAPPSDFVSTTIDPTKSISFATKYGQKSGYMYTMKTNHGIDVNKALGAKAVNADGEMWDYTILNPKRYGK</sequence>
<dbReference type="InterPro" id="IPR001826">
    <property type="entry name" value="RHS"/>
</dbReference>
<dbReference type="PANTHER" id="PTHR32305">
    <property type="match status" value="1"/>
</dbReference>
<dbReference type="SUPFAM" id="SSF56399">
    <property type="entry name" value="ADP-ribosylation"/>
    <property type="match status" value="1"/>
</dbReference>
<protein>
    <recommendedName>
        <fullName evidence="6">RHS family protein</fullName>
    </recommendedName>
</protein>
<dbReference type="Proteomes" id="UP001271640">
    <property type="component" value="Unassembled WGS sequence"/>
</dbReference>
<feature type="domain" description="RHS protein conserved region" evidence="2">
    <location>
        <begin position="59"/>
        <end position="92"/>
    </location>
</feature>
<evidence type="ECO:0000313" key="5">
    <source>
        <dbReference type="Proteomes" id="UP001271640"/>
    </source>
</evidence>
<feature type="non-terminal residue" evidence="4">
    <location>
        <position position="1"/>
    </location>
</feature>
<comment type="caution">
    <text evidence="4">The sequence shown here is derived from an EMBL/GenBank/DDBJ whole genome shotgun (WGS) entry which is preliminary data.</text>
</comment>
<reference evidence="5" key="1">
    <citation type="journal article" date="2024" name="Toxins">
        <title>Genome Sequence Analysis of Native Xenorhabdus Strains Isolated from Entomopathogenic Nematodes in Argentina.</title>
        <authorList>
            <person name="Palma L."/>
            <person name="Frizzo L."/>
            <person name="Kaiser S."/>
            <person name="Berry C."/>
            <person name="Caballero P."/>
            <person name="Bode H.B."/>
            <person name="Del Valle E.E."/>
        </authorList>
    </citation>
    <scope>NUCLEOTIDE SEQUENCE [LARGE SCALE GENOMIC DNA]</scope>
    <source>
        <strain evidence="5">Reich</strain>
    </source>
</reference>
<dbReference type="EMBL" id="VCDP01000121">
    <property type="protein sequence ID" value="MDX8001049.1"/>
    <property type="molecule type" value="Genomic_DNA"/>
</dbReference>
<name>A0ABU4SQV3_9GAMM</name>
<keyword evidence="5" id="KW-1185">Reference proteome</keyword>
<dbReference type="InterPro" id="IPR022385">
    <property type="entry name" value="Rhs_assc_core"/>
</dbReference>
<evidence type="ECO:0000259" key="2">
    <source>
        <dbReference type="Pfam" id="PF03527"/>
    </source>
</evidence>
<accession>A0ABU4SQV3</accession>
<dbReference type="Gene3D" id="3.90.210.10">
    <property type="entry name" value="Heat-Labile Enterotoxin, subunit A"/>
    <property type="match status" value="1"/>
</dbReference>
<dbReference type="PANTHER" id="PTHR32305:SF15">
    <property type="entry name" value="PROTEIN RHSA-RELATED"/>
    <property type="match status" value="1"/>
</dbReference>
<feature type="domain" description="Pierisin-like" evidence="3">
    <location>
        <begin position="182"/>
        <end position="263"/>
    </location>
</feature>
<dbReference type="InterPro" id="IPR054695">
    <property type="entry name" value="Pierisin-like_dom"/>
</dbReference>
<dbReference type="Pfam" id="PF22596">
    <property type="entry name" value="Scabin-like"/>
    <property type="match status" value="1"/>
</dbReference>
<evidence type="ECO:0000256" key="1">
    <source>
        <dbReference type="ARBA" id="ARBA00009455"/>
    </source>
</evidence>
<dbReference type="NCBIfam" id="TIGR03696">
    <property type="entry name" value="Rhs_assc_core"/>
    <property type="match status" value="1"/>
</dbReference>
<dbReference type="RefSeq" id="WP_319927745.1">
    <property type="nucleotide sequence ID" value="NZ_VCDP01000121.1"/>
</dbReference>
<proteinExistence type="inferred from homology"/>
<evidence type="ECO:0000259" key="3">
    <source>
        <dbReference type="Pfam" id="PF22596"/>
    </source>
</evidence>
<evidence type="ECO:0000313" key="4">
    <source>
        <dbReference type="EMBL" id="MDX8001049.1"/>
    </source>
</evidence>
<dbReference type="Pfam" id="PF03527">
    <property type="entry name" value="RHS"/>
    <property type="match status" value="1"/>
</dbReference>
<gene>
    <name evidence="4" type="ORF">FE394_18095</name>
</gene>
<evidence type="ECO:0008006" key="6">
    <source>
        <dbReference type="Google" id="ProtNLM"/>
    </source>
</evidence>
<organism evidence="4 5">
    <name type="scientific">Xenorhabdus littoralis</name>
    <dbReference type="NCBI Taxonomy" id="2582835"/>
    <lineage>
        <taxon>Bacteria</taxon>
        <taxon>Pseudomonadati</taxon>
        <taxon>Pseudomonadota</taxon>
        <taxon>Gammaproteobacteria</taxon>
        <taxon>Enterobacterales</taxon>
        <taxon>Morganellaceae</taxon>
        <taxon>Xenorhabdus</taxon>
    </lineage>
</organism>
<comment type="similarity">
    <text evidence="1">Belongs to the RHS family.</text>
</comment>
<dbReference type="Gene3D" id="2.180.10.10">
    <property type="entry name" value="RHS repeat-associated core"/>
    <property type="match status" value="1"/>
</dbReference>